<reference evidence="8 9" key="1">
    <citation type="submission" date="2023-01" db="EMBL/GenBank/DDBJ databases">
        <title>Vibrio sp. KJ40-1 sp.nov, isolated from marine algae.</title>
        <authorList>
            <person name="Butt M."/>
            <person name="Kim J.M.J."/>
            <person name="Jeon C.O.C."/>
        </authorList>
    </citation>
    <scope>NUCLEOTIDE SEQUENCE [LARGE SCALE GENOMIC DNA]</scope>
    <source>
        <strain evidence="8 9">KJ40-1</strain>
    </source>
</reference>
<keyword evidence="3" id="KW-0805">Transcription regulation</keyword>
<dbReference type="Proteomes" id="UP001210678">
    <property type="component" value="Unassembled WGS sequence"/>
</dbReference>
<dbReference type="InterPro" id="IPR035965">
    <property type="entry name" value="PAS-like_dom_sf"/>
</dbReference>
<feature type="domain" description="Sigma-54 factor interaction" evidence="7">
    <location>
        <begin position="338"/>
        <end position="560"/>
    </location>
</feature>
<gene>
    <name evidence="8" type="primary">dhaR</name>
    <name evidence="8" type="ORF">PGX00_18155</name>
</gene>
<dbReference type="SUPFAM" id="SSF52540">
    <property type="entry name" value="P-loop containing nucleoside triphosphate hydrolases"/>
    <property type="match status" value="1"/>
</dbReference>
<accession>A0ABT4YWV5</accession>
<dbReference type="SUPFAM" id="SSF46689">
    <property type="entry name" value="Homeodomain-like"/>
    <property type="match status" value="1"/>
</dbReference>
<keyword evidence="2" id="KW-0067">ATP-binding</keyword>
<dbReference type="InterPro" id="IPR013767">
    <property type="entry name" value="PAS_fold"/>
</dbReference>
<dbReference type="EMBL" id="JAQLOI010000003">
    <property type="protein sequence ID" value="MDB1125473.1"/>
    <property type="molecule type" value="Genomic_DNA"/>
</dbReference>
<dbReference type="InterPro" id="IPR027417">
    <property type="entry name" value="P-loop_NTPase"/>
</dbReference>
<dbReference type="InterPro" id="IPR025662">
    <property type="entry name" value="Sigma_54_int_dom_ATP-bd_1"/>
</dbReference>
<dbReference type="NCBIfam" id="NF008485">
    <property type="entry name" value="PRK11388.1"/>
    <property type="match status" value="1"/>
</dbReference>
<keyword evidence="4" id="KW-0238">DNA-binding</keyword>
<keyword evidence="1" id="KW-0547">Nucleotide-binding</keyword>
<protein>
    <submittedName>
        <fullName evidence="8">Dihydroxyacetone kinase operon transcriptional regulator DhaR</fullName>
    </submittedName>
</protein>
<dbReference type="SMART" id="SM00382">
    <property type="entry name" value="AAA"/>
    <property type="match status" value="1"/>
</dbReference>
<dbReference type="PANTHER" id="PTHR32071:SF117">
    <property type="entry name" value="PTS-DEPENDENT DIHYDROXYACETONE KINASE OPERON REGULATORY PROTEIN-RELATED"/>
    <property type="match status" value="1"/>
</dbReference>
<dbReference type="GO" id="GO:0016301">
    <property type="term" value="F:kinase activity"/>
    <property type="evidence" value="ECO:0007669"/>
    <property type="project" value="UniProtKB-KW"/>
</dbReference>
<dbReference type="InterPro" id="IPR002197">
    <property type="entry name" value="HTH_Fis"/>
</dbReference>
<keyword evidence="9" id="KW-1185">Reference proteome</keyword>
<dbReference type="CDD" id="cd00009">
    <property type="entry name" value="AAA"/>
    <property type="match status" value="1"/>
</dbReference>
<evidence type="ECO:0000256" key="2">
    <source>
        <dbReference type="ARBA" id="ARBA00022840"/>
    </source>
</evidence>
<evidence type="ECO:0000256" key="6">
    <source>
        <dbReference type="ARBA" id="ARBA00023163"/>
    </source>
</evidence>
<keyword evidence="8" id="KW-0808">Transferase</keyword>
<keyword evidence="6" id="KW-0804">Transcription</keyword>
<dbReference type="Pfam" id="PF02954">
    <property type="entry name" value="HTH_8"/>
    <property type="match status" value="1"/>
</dbReference>
<dbReference type="CDD" id="cd00130">
    <property type="entry name" value="PAS"/>
    <property type="match status" value="1"/>
</dbReference>
<dbReference type="Gene3D" id="3.30.450.20">
    <property type="entry name" value="PAS domain"/>
    <property type="match status" value="1"/>
</dbReference>
<evidence type="ECO:0000313" key="8">
    <source>
        <dbReference type="EMBL" id="MDB1125473.1"/>
    </source>
</evidence>
<dbReference type="InterPro" id="IPR002078">
    <property type="entry name" value="Sigma_54_int"/>
</dbReference>
<dbReference type="Gene3D" id="3.30.450.40">
    <property type="match status" value="1"/>
</dbReference>
<dbReference type="RefSeq" id="WP_272140903.1">
    <property type="nucleotide sequence ID" value="NZ_JAQLOI010000003.1"/>
</dbReference>
<dbReference type="Pfam" id="PF25601">
    <property type="entry name" value="AAA_lid_14"/>
    <property type="match status" value="1"/>
</dbReference>
<dbReference type="Pfam" id="PF00158">
    <property type="entry name" value="Sigma54_activat"/>
    <property type="match status" value="1"/>
</dbReference>
<keyword evidence="8" id="KW-0687">Ribonucleoprotein</keyword>
<dbReference type="Gene3D" id="1.10.10.60">
    <property type="entry name" value="Homeodomain-like"/>
    <property type="match status" value="1"/>
</dbReference>
<dbReference type="PROSITE" id="PS50045">
    <property type="entry name" value="SIGMA54_INTERACT_4"/>
    <property type="match status" value="1"/>
</dbReference>
<sequence length="642" mass="73527">MLSIEDSKTRWEFFQKHQWVSPEFAFSPVFQSWQRCIKQMSAYNWTRPHIASGFTLTSLRRRNERIINCATRVTEDMYDLLRNEKLALIVTDDNGCVMSHVGHQELEEKMNALGIKVGCFLTEDKVGTNAVSFAMETNMPYEVFAGDHFKRDLHDIGSVAAPIIDTYGKLRGTILLVRRAEDYKKENIVIATSCAREVSLQLHIESEQESMNRLQSAHSAALEYMDDGIISWDSENLISYTSSQAEKLLNVNSNDLLDRDIFNVIRFAPNIISSIKQGEMVRRKQTTFEIDGRFIEAIITYRCMSDGTHLLFIHPVDKFHELALQQSASPATYTFANLMYASRKMKHVMRVAGRAIKTRAPILITGEEGVGKSDLAMAIHNESEYRDGPFISLNCRSTNPYQLLRDVLGHDEGEGHPSKFELAQNGTLYIENIELLGTELQATLLKLLKTGLFNRSNSERPIKVKFQLITGTSANIAEGVEQGSFARILYYDLSANELHIPPLRTRPEDIEHMVTKLVSIYEQRHKITIEIEREVMTTLCNYRWFGNNSQLRNIVERFLLNRSSNRIELDDLPDEVKLQAHQELNSAASVMTLEELEKQAIIQSWKVFDGRLQEMAKALNIGRTTLWRKVKKYDLEDVLETN</sequence>
<proteinExistence type="predicted"/>
<dbReference type="GO" id="GO:0005840">
    <property type="term" value="C:ribosome"/>
    <property type="evidence" value="ECO:0007669"/>
    <property type="project" value="UniProtKB-KW"/>
</dbReference>
<dbReference type="Gene3D" id="1.10.8.60">
    <property type="match status" value="1"/>
</dbReference>
<evidence type="ECO:0000256" key="3">
    <source>
        <dbReference type="ARBA" id="ARBA00023015"/>
    </source>
</evidence>
<comment type="caution">
    <text evidence="8">The sequence shown here is derived from an EMBL/GenBank/DDBJ whole genome shotgun (WGS) entry which is preliminary data.</text>
</comment>
<name>A0ABT4YWV5_9VIBR</name>
<dbReference type="InterPro" id="IPR000014">
    <property type="entry name" value="PAS"/>
</dbReference>
<evidence type="ECO:0000256" key="4">
    <source>
        <dbReference type="ARBA" id="ARBA00023125"/>
    </source>
</evidence>
<dbReference type="SUPFAM" id="SSF55785">
    <property type="entry name" value="PYP-like sensor domain (PAS domain)"/>
    <property type="match status" value="1"/>
</dbReference>
<evidence type="ECO:0000313" key="9">
    <source>
        <dbReference type="Proteomes" id="UP001210678"/>
    </source>
</evidence>
<keyword evidence="8" id="KW-0689">Ribosomal protein</keyword>
<dbReference type="InterPro" id="IPR003593">
    <property type="entry name" value="AAA+_ATPase"/>
</dbReference>
<dbReference type="Pfam" id="PF00989">
    <property type="entry name" value="PAS"/>
    <property type="match status" value="1"/>
</dbReference>
<dbReference type="InterPro" id="IPR009057">
    <property type="entry name" value="Homeodomain-like_sf"/>
</dbReference>
<dbReference type="PROSITE" id="PS00675">
    <property type="entry name" value="SIGMA54_INTERACT_1"/>
    <property type="match status" value="1"/>
</dbReference>
<dbReference type="Gene3D" id="3.40.50.300">
    <property type="entry name" value="P-loop containing nucleotide triphosphate hydrolases"/>
    <property type="match status" value="1"/>
</dbReference>
<evidence type="ECO:0000256" key="5">
    <source>
        <dbReference type="ARBA" id="ARBA00023159"/>
    </source>
</evidence>
<dbReference type="InterPro" id="IPR029016">
    <property type="entry name" value="GAF-like_dom_sf"/>
</dbReference>
<evidence type="ECO:0000256" key="1">
    <source>
        <dbReference type="ARBA" id="ARBA00022741"/>
    </source>
</evidence>
<evidence type="ECO:0000259" key="7">
    <source>
        <dbReference type="PROSITE" id="PS50045"/>
    </source>
</evidence>
<dbReference type="PANTHER" id="PTHR32071">
    <property type="entry name" value="TRANSCRIPTIONAL REGULATORY PROTEIN"/>
    <property type="match status" value="1"/>
</dbReference>
<organism evidence="8 9">
    <name type="scientific">Vibrio algarum</name>
    <dbReference type="NCBI Taxonomy" id="3020714"/>
    <lineage>
        <taxon>Bacteria</taxon>
        <taxon>Pseudomonadati</taxon>
        <taxon>Pseudomonadota</taxon>
        <taxon>Gammaproteobacteria</taxon>
        <taxon>Vibrionales</taxon>
        <taxon>Vibrionaceae</taxon>
        <taxon>Vibrio</taxon>
    </lineage>
</organism>
<dbReference type="InterPro" id="IPR058031">
    <property type="entry name" value="AAA_lid_NorR"/>
</dbReference>
<keyword evidence="5" id="KW-0010">Activator</keyword>
<keyword evidence="8" id="KW-0418">Kinase</keyword>